<dbReference type="EMBL" id="JANDWZ010000001">
    <property type="protein sequence ID" value="MCP9562978.1"/>
    <property type="molecule type" value="Genomic_DNA"/>
</dbReference>
<dbReference type="Proteomes" id="UP001205531">
    <property type="component" value="Unassembled WGS sequence"/>
</dbReference>
<gene>
    <name evidence="1" type="ORF">NNC64_00100</name>
</gene>
<proteinExistence type="predicted"/>
<accession>A0AAW5IDS1</accession>
<name>A0AAW5IDS1_9BACT</name>
<protein>
    <submittedName>
        <fullName evidence="1">Uncharacterized protein</fullName>
    </submittedName>
</protein>
<sequence length="56" mass="6166">MAMFKIPGVSFSLKRALGITQVKQKFARETGIPTSKAGLERKVGKMVLNAIFGKKR</sequence>
<reference evidence="1" key="1">
    <citation type="submission" date="2022-07" db="EMBL/GenBank/DDBJ databases">
        <title>Prevotella copri.</title>
        <authorList>
            <person name="Yang C."/>
        </authorList>
    </citation>
    <scope>NUCLEOTIDE SEQUENCE</scope>
    <source>
        <strain evidence="1">HF2107</strain>
    </source>
</reference>
<comment type="caution">
    <text evidence="1">The sequence shown here is derived from an EMBL/GenBank/DDBJ whole genome shotgun (WGS) entry which is preliminary data.</text>
</comment>
<dbReference type="AlphaFoldDB" id="A0AAW5IDS1"/>
<evidence type="ECO:0000313" key="1">
    <source>
        <dbReference type="EMBL" id="MCP9562978.1"/>
    </source>
</evidence>
<dbReference type="RefSeq" id="WP_254949740.1">
    <property type="nucleotide sequence ID" value="NZ_JANDWY010000001.1"/>
</dbReference>
<evidence type="ECO:0000313" key="2">
    <source>
        <dbReference type="Proteomes" id="UP001205531"/>
    </source>
</evidence>
<organism evidence="1 2">
    <name type="scientific">Segatella copri</name>
    <dbReference type="NCBI Taxonomy" id="165179"/>
    <lineage>
        <taxon>Bacteria</taxon>
        <taxon>Pseudomonadati</taxon>
        <taxon>Bacteroidota</taxon>
        <taxon>Bacteroidia</taxon>
        <taxon>Bacteroidales</taxon>
        <taxon>Prevotellaceae</taxon>
        <taxon>Segatella</taxon>
    </lineage>
</organism>